<dbReference type="Proteomes" id="UP000838756">
    <property type="component" value="Unassembled WGS sequence"/>
</dbReference>
<evidence type="ECO:0000313" key="2">
    <source>
        <dbReference type="EMBL" id="CAH2210311.1"/>
    </source>
</evidence>
<keyword evidence="3" id="KW-1185">Reference proteome</keyword>
<reference evidence="2" key="1">
    <citation type="submission" date="2022-03" db="EMBL/GenBank/DDBJ databases">
        <authorList>
            <person name="Lindestad O."/>
        </authorList>
    </citation>
    <scope>NUCLEOTIDE SEQUENCE</scope>
</reference>
<comment type="caution">
    <text evidence="2">The sequence shown here is derived from an EMBL/GenBank/DDBJ whole genome shotgun (WGS) entry which is preliminary data.</text>
</comment>
<protein>
    <submittedName>
        <fullName evidence="2">Jg21839 protein</fullName>
    </submittedName>
</protein>
<sequence length="113" mass="12435">MREGDRNPETRPKLQSRGYHRFWIIPAVEMLRGTSPPAREVDRSSDGPSNPLDYDDTEPLSGIIIIIISTDRVPNSTVLCRLDPAATCDALNVVSSLRWGSTDAALTRAGLPF</sequence>
<gene>
    <name evidence="2" type="primary">jg21839</name>
    <name evidence="2" type="ORF">PAEG_LOCUS2221</name>
</gene>
<name>A0A8S4QII9_9NEOP</name>
<dbReference type="OrthoDB" id="7475696at2759"/>
<dbReference type="EMBL" id="CAKXAJ010007161">
    <property type="protein sequence ID" value="CAH2210311.1"/>
    <property type="molecule type" value="Genomic_DNA"/>
</dbReference>
<evidence type="ECO:0000313" key="3">
    <source>
        <dbReference type="Proteomes" id="UP000838756"/>
    </source>
</evidence>
<organism evidence="2 3">
    <name type="scientific">Pararge aegeria aegeria</name>
    <dbReference type="NCBI Taxonomy" id="348720"/>
    <lineage>
        <taxon>Eukaryota</taxon>
        <taxon>Metazoa</taxon>
        <taxon>Ecdysozoa</taxon>
        <taxon>Arthropoda</taxon>
        <taxon>Hexapoda</taxon>
        <taxon>Insecta</taxon>
        <taxon>Pterygota</taxon>
        <taxon>Neoptera</taxon>
        <taxon>Endopterygota</taxon>
        <taxon>Lepidoptera</taxon>
        <taxon>Glossata</taxon>
        <taxon>Ditrysia</taxon>
        <taxon>Papilionoidea</taxon>
        <taxon>Nymphalidae</taxon>
        <taxon>Satyrinae</taxon>
        <taxon>Satyrini</taxon>
        <taxon>Parargina</taxon>
        <taxon>Pararge</taxon>
    </lineage>
</organism>
<proteinExistence type="predicted"/>
<feature type="region of interest" description="Disordered" evidence="1">
    <location>
        <begin position="34"/>
        <end position="56"/>
    </location>
</feature>
<evidence type="ECO:0000256" key="1">
    <source>
        <dbReference type="SAM" id="MobiDB-lite"/>
    </source>
</evidence>
<accession>A0A8S4QII9</accession>
<dbReference type="AlphaFoldDB" id="A0A8S4QII9"/>